<dbReference type="SUPFAM" id="SSF47226">
    <property type="entry name" value="Histidine-containing phosphotransfer domain, HPT domain"/>
    <property type="match status" value="1"/>
</dbReference>
<dbReference type="InterPro" id="IPR008207">
    <property type="entry name" value="Sig_transdc_His_kin_Hpt_dom"/>
</dbReference>
<dbReference type="Gene3D" id="1.20.120.160">
    <property type="entry name" value="HPT domain"/>
    <property type="match status" value="1"/>
</dbReference>
<name>A0A1G5N0U8_AFIMA</name>
<protein>
    <submittedName>
        <fullName evidence="3">Hpt domain-containing protein</fullName>
    </submittedName>
</protein>
<dbReference type="InterPro" id="IPR036641">
    <property type="entry name" value="HPT_dom_sf"/>
</dbReference>
<keyword evidence="1" id="KW-0902">Two-component regulatory system</keyword>
<dbReference type="GO" id="GO:0004672">
    <property type="term" value="F:protein kinase activity"/>
    <property type="evidence" value="ECO:0007669"/>
    <property type="project" value="UniProtKB-ARBA"/>
</dbReference>
<dbReference type="Proteomes" id="UP000199347">
    <property type="component" value="Unassembled WGS sequence"/>
</dbReference>
<dbReference type="OrthoDB" id="8116512at2"/>
<keyword evidence="4" id="KW-1185">Reference proteome</keyword>
<proteinExistence type="predicted"/>
<evidence type="ECO:0000259" key="2">
    <source>
        <dbReference type="Pfam" id="PF01627"/>
    </source>
</evidence>
<dbReference type="EMBL" id="FMVW01000002">
    <property type="protein sequence ID" value="SCZ30972.1"/>
    <property type="molecule type" value="Genomic_DNA"/>
</dbReference>
<dbReference type="Pfam" id="PF01627">
    <property type="entry name" value="Hpt"/>
    <property type="match status" value="1"/>
</dbReference>
<reference evidence="3 4" key="1">
    <citation type="submission" date="2016-10" db="EMBL/GenBank/DDBJ databases">
        <authorList>
            <person name="de Groot N.N."/>
        </authorList>
    </citation>
    <scope>NUCLEOTIDE SEQUENCE [LARGE SCALE GENOMIC DNA]</scope>
    <source>
        <strain evidence="3 4">DSM 2698</strain>
    </source>
</reference>
<dbReference type="RefSeq" id="WP_092810787.1">
    <property type="nucleotide sequence ID" value="NZ_FMVW01000002.1"/>
</dbReference>
<dbReference type="AlphaFoldDB" id="A0A1G5N0U8"/>
<sequence>MSGPTSGSIHNRFRKRCRREHDWIDELINRNEPLSSDEEAELILRVHSLAGAGGTFGYPEISERALRTEQVMRETSCTGPESREAVEALLQALEAAAEE</sequence>
<evidence type="ECO:0000313" key="3">
    <source>
        <dbReference type="EMBL" id="SCZ30972.1"/>
    </source>
</evidence>
<evidence type="ECO:0000256" key="1">
    <source>
        <dbReference type="ARBA" id="ARBA00023012"/>
    </source>
</evidence>
<organism evidence="3 4">
    <name type="scientific">Afifella marina DSM 2698</name>
    <dbReference type="NCBI Taxonomy" id="1120955"/>
    <lineage>
        <taxon>Bacteria</taxon>
        <taxon>Pseudomonadati</taxon>
        <taxon>Pseudomonadota</taxon>
        <taxon>Alphaproteobacteria</taxon>
        <taxon>Hyphomicrobiales</taxon>
        <taxon>Afifellaceae</taxon>
        <taxon>Afifella</taxon>
    </lineage>
</organism>
<feature type="domain" description="HPt" evidence="2">
    <location>
        <begin position="28"/>
        <end position="97"/>
    </location>
</feature>
<accession>A0A1G5N0U8</accession>
<evidence type="ECO:0000313" key="4">
    <source>
        <dbReference type="Proteomes" id="UP000199347"/>
    </source>
</evidence>
<dbReference type="GO" id="GO:0000160">
    <property type="term" value="P:phosphorelay signal transduction system"/>
    <property type="evidence" value="ECO:0007669"/>
    <property type="project" value="UniProtKB-KW"/>
</dbReference>
<gene>
    <name evidence="3" type="ORF">SAMN03080610_01315</name>
</gene>